<dbReference type="PANTHER" id="PTHR12436:SF17">
    <property type="entry name" value="SAC3 FAMILY PROTEIN B"/>
    <property type="match status" value="1"/>
</dbReference>
<dbReference type="GeneID" id="105053436"/>
<dbReference type="GO" id="GO:0005737">
    <property type="term" value="C:cytoplasm"/>
    <property type="evidence" value="ECO:0007669"/>
    <property type="project" value="TreeGrafter"/>
</dbReference>
<dbReference type="InterPro" id="IPR045107">
    <property type="entry name" value="SAC3/GANP/THP3"/>
</dbReference>
<accession>A0A6I9RW62</accession>
<dbReference type="RefSeq" id="XP_019708988.1">
    <property type="nucleotide sequence ID" value="XM_019853429.2"/>
</dbReference>
<dbReference type="PROSITE" id="PS50250">
    <property type="entry name" value="PCI"/>
    <property type="match status" value="1"/>
</dbReference>
<evidence type="ECO:0000256" key="1">
    <source>
        <dbReference type="SAM" id="MobiDB-lite"/>
    </source>
</evidence>
<dbReference type="GO" id="GO:0006406">
    <property type="term" value="P:mRNA export from nucleus"/>
    <property type="evidence" value="ECO:0007669"/>
    <property type="project" value="TreeGrafter"/>
</dbReference>
<organism evidence="4">
    <name type="scientific">Elaeis guineensis var. tenera</name>
    <name type="common">Oil palm</name>
    <dbReference type="NCBI Taxonomy" id="51953"/>
    <lineage>
        <taxon>Eukaryota</taxon>
        <taxon>Viridiplantae</taxon>
        <taxon>Streptophyta</taxon>
        <taxon>Embryophyta</taxon>
        <taxon>Tracheophyta</taxon>
        <taxon>Spermatophyta</taxon>
        <taxon>Magnoliopsida</taxon>
        <taxon>Liliopsida</taxon>
        <taxon>Arecaceae</taxon>
        <taxon>Arecoideae</taxon>
        <taxon>Cocoseae</taxon>
        <taxon>Elaeidinae</taxon>
        <taxon>Elaeis</taxon>
    </lineage>
</organism>
<feature type="compositionally biased region" description="Polar residues" evidence="1">
    <location>
        <begin position="55"/>
        <end position="64"/>
    </location>
</feature>
<dbReference type="Gene3D" id="1.25.40.990">
    <property type="match status" value="1"/>
</dbReference>
<dbReference type="RefSeq" id="XP_010932882.1">
    <property type="nucleotide sequence ID" value="XM_010934580.3"/>
</dbReference>
<evidence type="ECO:0000313" key="4">
    <source>
        <dbReference type="RefSeq" id="XP_010932882.1"/>
    </source>
</evidence>
<evidence type="ECO:0000313" key="5">
    <source>
        <dbReference type="RefSeq" id="XP_019708987.1"/>
    </source>
</evidence>
<dbReference type="Proteomes" id="UP000504607">
    <property type="component" value="Chromosome 10"/>
</dbReference>
<dbReference type="GO" id="GO:0070390">
    <property type="term" value="C:transcription export complex 2"/>
    <property type="evidence" value="ECO:0007669"/>
    <property type="project" value="TreeGrafter"/>
</dbReference>
<dbReference type="InterPro" id="IPR000717">
    <property type="entry name" value="PCI_dom"/>
</dbReference>
<dbReference type="InterPro" id="IPR005062">
    <property type="entry name" value="SAC3/GANP/THP3_conserved"/>
</dbReference>
<dbReference type="PANTHER" id="PTHR12436">
    <property type="entry name" value="80 KDA MCM3-ASSOCIATED PROTEIN"/>
    <property type="match status" value="1"/>
</dbReference>
<feature type="region of interest" description="Disordered" evidence="1">
    <location>
        <begin position="1"/>
        <end position="107"/>
    </location>
</feature>
<evidence type="ECO:0000313" key="6">
    <source>
        <dbReference type="RefSeq" id="XP_019708988.1"/>
    </source>
</evidence>
<sequence>MRFENKHAKTSKRIRSPPLAFENNHSIQKPDFSPEDAQRLGSRRKSPVNLDKFPPQQSNHQVVSYSDAHDTGTLSPPKPSFLNGTKRARSPVPSADDLATSSTQSDIEREMQAKAKRLARFSVELSQPIHNLHDLVKRKPSGNKDNQASLDKCNAHDHTELAHDLSSSDTLFDTEGPESSQVVVGLCPDMCPESERKERERKGDLDRYERLDGERNQTTKFLAVKKYNRTAERVADLIRPMPVLQKTVDYLVSLLDQPYNDNFLSIYNFLWDRMRAIRMDLRMQHIFNQQAIIMLEQMIRLHIIAMHELCEYEKGEGFSEGFDAHLNIEQMNKTSVELFQMYDDHRKKGINVPAEKEFRGYYALLKLDKHPGYKVEPAELSLDLAKMTPEIRCTPEVLFARDVARACRIGNYIAFFRLARKATYLQACLMHAHFAKIRRQALASLHRGLQNNQGIPIAHVVDWLGMEEEDVEGLLEYHGFVSKKYEEMYMVKEGPFLNGDVDFPTKCAKLVHLKKSKRIIDDVYSGPTISDLSEETEVVSDVPDSILQRTESSKTEDWIHTGNEEVHGYKSDDDLRAVTRTEQPLEGPLPATAIKENDAKMTEVFPPFASCATEDDSVHNDEDEQMTELDGDTSMGQGILPQIEITMAQAGEPGFSKSKLIVESTASQTEVAKSLENEASKIIVCPKNEVSSEKLKLIVRKWKQVASLWRKNREQREFLASTALSSLSLGPPVRQIKAPPRHAKSKLNIDYIARERYRRHEKSWSTLNVSELVAPILSAKNLNARCLCWKLIVCVQGTVTMGENNLLASRWLLSKLMGSDKGNDELIVLSSRLSIWKKWINRNSSSEACCLSVIREAMFVHEQQVSEDDVLAGASCIIFLVSESIPWEIQRDRLQNLLMSVPSGSSLPLLIVVGDAYKEETADPSATIIKRLGLHDADKTRVNLFSVVFLVDSPQEHFNGFLDDDKLREGLQWLANCSPPQPSPHLVKTYDLVSSYLRSSLRVLENCNASEMGPDCCILAFNKALDRLVEEILTAASMNPICWPCPEVDLLEKSSRERMIAYMFLPSIGWSSPAKIEPLRRAIEGCKLPKFSYDLSFLSQGSHMGSQIPNQKLAFEDCLIKYLMQSCHLLNRDLAAKEASVMVQKGAGLELHDSCYYIIPRWVTIFRRICNWRLLNLTSGEASVAYVLDPSIMDSLWKTDVEMLVKSSSGMQHFESRFCFEGQQPWHYVPNEVPFDEIFETSCRDSFIEQPSLVHMPACSPPGVAIEDGCASETDVENRKTDGDFRVRNFAADYSLSRDRSKQRVAPSLSINNDKLNMLLAQCKRWQDMIDEKLAFYF</sequence>
<feature type="domain" description="PCI" evidence="2">
    <location>
        <begin position="327"/>
        <end position="515"/>
    </location>
</feature>
<dbReference type="KEGG" id="egu:105053436"/>
<evidence type="ECO:0000259" key="2">
    <source>
        <dbReference type="PROSITE" id="PS50250"/>
    </source>
</evidence>
<evidence type="ECO:0000313" key="3">
    <source>
        <dbReference type="Proteomes" id="UP000504607"/>
    </source>
</evidence>
<dbReference type="Pfam" id="PF03399">
    <property type="entry name" value="SAC3_GANP"/>
    <property type="match status" value="1"/>
</dbReference>
<protein>
    <submittedName>
        <fullName evidence="4 5">SAC3 family protein B</fullName>
    </submittedName>
</protein>
<proteinExistence type="predicted"/>
<dbReference type="OrthoDB" id="21502at2759"/>
<dbReference type="FunFam" id="1.25.40.990:FF:000004">
    <property type="entry name" value="Putative peptidase C48 domain family protein"/>
    <property type="match status" value="1"/>
</dbReference>
<dbReference type="RefSeq" id="XP_019708987.1">
    <property type="nucleotide sequence ID" value="XM_019853428.2"/>
</dbReference>
<reference evidence="4" key="1">
    <citation type="submission" date="2022-04" db="UniProtKB">
        <authorList>
            <consortium name="RefSeq"/>
        </authorList>
    </citation>
    <scope>IDENTIFICATION</scope>
</reference>
<name>A0A6I9RW62_ELAGV</name>
<keyword evidence="3" id="KW-1185">Reference proteome</keyword>
<gene>
    <name evidence="4 5 6" type="primary">LOC105053436</name>
</gene>